<dbReference type="EMBL" id="JABCKI010006102">
    <property type="protein sequence ID" value="KAG5635397.1"/>
    <property type="molecule type" value="Genomic_DNA"/>
</dbReference>
<dbReference type="InterPro" id="IPR000210">
    <property type="entry name" value="BTB/POZ_dom"/>
</dbReference>
<reference evidence="2" key="1">
    <citation type="submission" date="2021-02" db="EMBL/GenBank/DDBJ databases">
        <authorList>
            <person name="Nieuwenhuis M."/>
            <person name="Van De Peppel L.J.J."/>
        </authorList>
    </citation>
    <scope>NUCLEOTIDE SEQUENCE</scope>
    <source>
        <strain evidence="2">D49</strain>
    </source>
</reference>
<dbReference type="Pfam" id="PF00651">
    <property type="entry name" value="BTB"/>
    <property type="match status" value="1"/>
</dbReference>
<evidence type="ECO:0000313" key="3">
    <source>
        <dbReference type="Proteomes" id="UP000717328"/>
    </source>
</evidence>
<organism evidence="2 3">
    <name type="scientific">Sphagnurus paluster</name>
    <dbReference type="NCBI Taxonomy" id="117069"/>
    <lineage>
        <taxon>Eukaryota</taxon>
        <taxon>Fungi</taxon>
        <taxon>Dikarya</taxon>
        <taxon>Basidiomycota</taxon>
        <taxon>Agaricomycotina</taxon>
        <taxon>Agaricomycetes</taxon>
        <taxon>Agaricomycetidae</taxon>
        <taxon>Agaricales</taxon>
        <taxon>Tricholomatineae</taxon>
        <taxon>Lyophyllaceae</taxon>
        <taxon>Sphagnurus</taxon>
    </lineage>
</organism>
<feature type="domain" description="BTB" evidence="1">
    <location>
        <begin position="9"/>
        <end position="100"/>
    </location>
</feature>
<dbReference type="Proteomes" id="UP000717328">
    <property type="component" value="Unassembled WGS sequence"/>
</dbReference>
<name>A0A9P7FV47_9AGAR</name>
<proteinExistence type="predicted"/>
<dbReference type="OrthoDB" id="3184970at2759"/>
<dbReference type="InterPro" id="IPR011333">
    <property type="entry name" value="SKP1/BTB/POZ_sf"/>
</dbReference>
<reference evidence="2" key="2">
    <citation type="submission" date="2021-10" db="EMBL/GenBank/DDBJ databases">
        <title>Phylogenomics reveals ancestral predisposition of the termite-cultivated fungus Termitomyces towards a domesticated lifestyle.</title>
        <authorList>
            <person name="Auxier B."/>
            <person name="Grum-Grzhimaylo A."/>
            <person name="Cardenas M.E."/>
            <person name="Lodge J.D."/>
            <person name="Laessoe T."/>
            <person name="Pedersen O."/>
            <person name="Smith M.E."/>
            <person name="Kuyper T.W."/>
            <person name="Franco-Molano E.A."/>
            <person name="Baroni T.J."/>
            <person name="Aanen D.K."/>
        </authorList>
    </citation>
    <scope>NUCLEOTIDE SEQUENCE</scope>
    <source>
        <strain evidence="2">D49</strain>
    </source>
</reference>
<sequence>MSVNLQDAEIVFQSSDGIRFRIHHLNLSLCSEGFSPPDHSTFDDVVLLTESSSTLDLLFRFIYPEPQPELEKLEFNDLALLAEASEKYQVYSAINTCTINLM</sequence>
<accession>A0A9P7FV47</accession>
<evidence type="ECO:0000313" key="2">
    <source>
        <dbReference type="EMBL" id="KAG5635397.1"/>
    </source>
</evidence>
<keyword evidence="3" id="KW-1185">Reference proteome</keyword>
<protein>
    <recommendedName>
        <fullName evidence="1">BTB domain-containing protein</fullName>
    </recommendedName>
</protein>
<evidence type="ECO:0000259" key="1">
    <source>
        <dbReference type="Pfam" id="PF00651"/>
    </source>
</evidence>
<dbReference type="SUPFAM" id="SSF54695">
    <property type="entry name" value="POZ domain"/>
    <property type="match status" value="1"/>
</dbReference>
<comment type="caution">
    <text evidence="2">The sequence shown here is derived from an EMBL/GenBank/DDBJ whole genome shotgun (WGS) entry which is preliminary data.</text>
</comment>
<gene>
    <name evidence="2" type="ORF">H0H81_011401</name>
</gene>
<dbReference type="AlphaFoldDB" id="A0A9P7FV47"/>